<dbReference type="RefSeq" id="WP_258810886.1">
    <property type="nucleotide sequence ID" value="NZ_JANUGU010000001.1"/>
</dbReference>
<accession>A0ABT2CXB1</accession>
<feature type="domain" description="Pectinesterase catalytic" evidence="5">
    <location>
        <begin position="200"/>
        <end position="465"/>
    </location>
</feature>
<dbReference type="EMBL" id="JANUGU010000001">
    <property type="protein sequence ID" value="MCS0657743.1"/>
    <property type="molecule type" value="Genomic_DNA"/>
</dbReference>
<proteinExistence type="inferred from homology"/>
<dbReference type="PANTHER" id="PTHR31321">
    <property type="entry name" value="ACYL-COA THIOESTER HYDROLASE YBHC-RELATED"/>
    <property type="match status" value="1"/>
</dbReference>
<keyword evidence="2" id="KW-0378">Hydrolase</keyword>
<evidence type="ECO:0000313" key="6">
    <source>
        <dbReference type="EMBL" id="MCS0657743.1"/>
    </source>
</evidence>
<keyword evidence="7" id="KW-1185">Reference proteome</keyword>
<evidence type="ECO:0000259" key="5">
    <source>
        <dbReference type="Pfam" id="PF01095"/>
    </source>
</evidence>
<dbReference type="PANTHER" id="PTHR31321:SF57">
    <property type="entry name" value="PECTINESTERASE 53-RELATED"/>
    <property type="match status" value="1"/>
</dbReference>
<dbReference type="Pfam" id="PF01095">
    <property type="entry name" value="Pectinesterase"/>
    <property type="match status" value="1"/>
</dbReference>
<dbReference type="InterPro" id="IPR012334">
    <property type="entry name" value="Pectin_lyas_fold"/>
</dbReference>
<evidence type="ECO:0000256" key="2">
    <source>
        <dbReference type="ARBA" id="ARBA00022801"/>
    </source>
</evidence>
<dbReference type="InterPro" id="IPR000070">
    <property type="entry name" value="Pectinesterase_cat"/>
</dbReference>
<keyword evidence="3" id="KW-0063">Aspartyl esterase</keyword>
<dbReference type="InterPro" id="IPR011050">
    <property type="entry name" value="Pectin_lyase_fold/virulence"/>
</dbReference>
<evidence type="ECO:0000313" key="7">
    <source>
        <dbReference type="Proteomes" id="UP001204621"/>
    </source>
</evidence>
<evidence type="ECO:0000256" key="4">
    <source>
        <dbReference type="SAM" id="SignalP"/>
    </source>
</evidence>
<dbReference type="SUPFAM" id="SSF51126">
    <property type="entry name" value="Pectin lyase-like"/>
    <property type="match status" value="1"/>
</dbReference>
<comment type="caution">
    <text evidence="6">The sequence shown here is derived from an EMBL/GenBank/DDBJ whole genome shotgun (WGS) entry which is preliminary data.</text>
</comment>
<sequence>MRAAFLAALAVSLPAAAAPVAQFPTQHASNVNPDTHLVLRFASQPKLGASGQVRVYDAASGRLVDTLDVSIPAGPTERATGPYPPYLATPYDYSGPRRTNADTRPGTPSAPGAQAVAGNYQLTIIGGFTDGFHFHPVIVHDNTATIYPHNNLLEYGKTYYVEIDPGVLSVADGSFKGITGKDGWRFSTKAHGPRPDATRVTVAADGSGDFNTVQGALDFVPEQHPGRVTVFVKNGDYEEIVYTRNKRDVTIAGEDRDKVRVHYANNEVFNPHPANIGTNELPGSFPSRRAAFTVDHSNGIALLNMTIETTLQGQAEGLLINGEHNIVSEVTIRGWGDALQANGSNYFSDIKLAGGGDTILGRGANFFRRCEIESHGAYMWIRNTAANHGNVFVDCSFRTQGGGQAVLARLPANKGKNYPYAEAVLINATLSGISPEGWGPVDGDTSHLRFWEFNSRDEHGKPVDTSARHPASRQLDKVRDAKLIAQYSDPAFVLGWQPVLEQVSDQR</sequence>
<name>A0ABT2CXB1_9BURK</name>
<comment type="similarity">
    <text evidence="1">Belongs to the pectinesterase family.</text>
</comment>
<evidence type="ECO:0000256" key="1">
    <source>
        <dbReference type="ARBA" id="ARBA00008891"/>
    </source>
</evidence>
<gene>
    <name evidence="6" type="ORF">NX778_06660</name>
</gene>
<dbReference type="Gene3D" id="2.160.20.10">
    <property type="entry name" value="Single-stranded right-handed beta-helix, Pectin lyase-like"/>
    <property type="match status" value="1"/>
</dbReference>
<organism evidence="6 7">
    <name type="scientific">Massilia terrae</name>
    <dbReference type="NCBI Taxonomy" id="1811224"/>
    <lineage>
        <taxon>Bacteria</taxon>
        <taxon>Pseudomonadati</taxon>
        <taxon>Pseudomonadota</taxon>
        <taxon>Betaproteobacteria</taxon>
        <taxon>Burkholderiales</taxon>
        <taxon>Oxalobacteraceae</taxon>
        <taxon>Telluria group</taxon>
        <taxon>Massilia</taxon>
    </lineage>
</organism>
<evidence type="ECO:0000256" key="3">
    <source>
        <dbReference type="ARBA" id="ARBA00023085"/>
    </source>
</evidence>
<keyword evidence="4" id="KW-0732">Signal</keyword>
<protein>
    <submittedName>
        <fullName evidence="6">Pectinesterase family protein</fullName>
    </submittedName>
</protein>
<reference evidence="6 7" key="1">
    <citation type="submission" date="2022-08" db="EMBL/GenBank/DDBJ databases">
        <title>Reclassification of Massilia species as members of the genera Telluria, Duganella, Pseudoduganella, Mokoshia gen. nov. and Zemynaea gen. nov. using orthogonal and non-orthogonal genome-based approaches.</title>
        <authorList>
            <person name="Bowman J.P."/>
        </authorList>
    </citation>
    <scope>NUCLEOTIDE SEQUENCE [LARGE SCALE GENOMIC DNA]</scope>
    <source>
        <strain evidence="6 7">JCM 31606</strain>
    </source>
</reference>
<feature type="signal peptide" evidence="4">
    <location>
        <begin position="1"/>
        <end position="17"/>
    </location>
</feature>
<feature type="chain" id="PRO_5046388740" evidence="4">
    <location>
        <begin position="18"/>
        <end position="507"/>
    </location>
</feature>
<dbReference type="Proteomes" id="UP001204621">
    <property type="component" value="Unassembled WGS sequence"/>
</dbReference>